<evidence type="ECO:0000256" key="8">
    <source>
        <dbReference type="ARBA" id="ARBA00023170"/>
    </source>
</evidence>
<evidence type="ECO:0000256" key="4">
    <source>
        <dbReference type="ARBA" id="ARBA00022692"/>
    </source>
</evidence>
<evidence type="ECO:0000313" key="15">
    <source>
        <dbReference type="EMBL" id="ALO15327.1"/>
    </source>
</evidence>
<dbReference type="Pfam" id="PF00593">
    <property type="entry name" value="TonB_dep_Rec_b-barrel"/>
    <property type="match status" value="1"/>
</dbReference>
<organism evidence="15 16">
    <name type="scientific">Salinivirga cyanobacteriivorans</name>
    <dbReference type="NCBI Taxonomy" id="1307839"/>
    <lineage>
        <taxon>Bacteria</taxon>
        <taxon>Pseudomonadati</taxon>
        <taxon>Bacteroidota</taxon>
        <taxon>Bacteroidia</taxon>
        <taxon>Bacteroidales</taxon>
        <taxon>Salinivirgaceae</taxon>
        <taxon>Salinivirga</taxon>
    </lineage>
</organism>
<dbReference type="PATRIC" id="fig|1307839.3.peg.1786"/>
<evidence type="ECO:0000256" key="10">
    <source>
        <dbReference type="PROSITE-ProRule" id="PRU01360"/>
    </source>
</evidence>
<keyword evidence="9 10" id="KW-0998">Cell outer membrane</keyword>
<dbReference type="InterPro" id="IPR037066">
    <property type="entry name" value="Plug_dom_sf"/>
</dbReference>
<evidence type="ECO:0000259" key="13">
    <source>
        <dbReference type="Pfam" id="PF00593"/>
    </source>
</evidence>
<dbReference type="PANTHER" id="PTHR30069:SF29">
    <property type="entry name" value="HEMOGLOBIN AND HEMOGLOBIN-HAPTOGLOBIN-BINDING PROTEIN 1-RELATED"/>
    <property type="match status" value="1"/>
</dbReference>
<keyword evidence="7 10" id="KW-0472">Membrane</keyword>
<evidence type="ECO:0000256" key="9">
    <source>
        <dbReference type="ARBA" id="ARBA00023237"/>
    </source>
</evidence>
<evidence type="ECO:0000256" key="12">
    <source>
        <dbReference type="SAM" id="SignalP"/>
    </source>
</evidence>
<protein>
    <submittedName>
        <fullName evidence="15">Vitamin B12/cobalamin outer membrane transporter</fullName>
    </submittedName>
</protein>
<keyword evidence="3 10" id="KW-1134">Transmembrane beta strand</keyword>
<dbReference type="AlphaFoldDB" id="A0A0S2HZ54"/>
<dbReference type="RefSeq" id="WP_057952794.1">
    <property type="nucleotide sequence ID" value="NZ_CP013118.1"/>
</dbReference>
<dbReference type="Gene3D" id="2.40.170.20">
    <property type="entry name" value="TonB-dependent receptor, beta-barrel domain"/>
    <property type="match status" value="1"/>
</dbReference>
<evidence type="ECO:0000256" key="2">
    <source>
        <dbReference type="ARBA" id="ARBA00022448"/>
    </source>
</evidence>
<feature type="chain" id="PRO_5006599290" evidence="12">
    <location>
        <begin position="20"/>
        <end position="655"/>
    </location>
</feature>
<evidence type="ECO:0000259" key="14">
    <source>
        <dbReference type="Pfam" id="PF07715"/>
    </source>
</evidence>
<dbReference type="Pfam" id="PF07715">
    <property type="entry name" value="Plug"/>
    <property type="match status" value="1"/>
</dbReference>
<keyword evidence="4 10" id="KW-0812">Transmembrane</keyword>
<dbReference type="PANTHER" id="PTHR30069">
    <property type="entry name" value="TONB-DEPENDENT OUTER MEMBRANE RECEPTOR"/>
    <property type="match status" value="1"/>
</dbReference>
<comment type="subcellular location">
    <subcellularLocation>
        <location evidence="1 10">Cell outer membrane</location>
        <topology evidence="1 10">Multi-pass membrane protein</topology>
    </subcellularLocation>
</comment>
<dbReference type="InterPro" id="IPR012910">
    <property type="entry name" value="Plug_dom"/>
</dbReference>
<keyword evidence="8" id="KW-0675">Receptor</keyword>
<dbReference type="PROSITE" id="PS52016">
    <property type="entry name" value="TONB_DEPENDENT_REC_3"/>
    <property type="match status" value="1"/>
</dbReference>
<keyword evidence="5 12" id="KW-0732">Signal</keyword>
<dbReference type="InterPro" id="IPR039426">
    <property type="entry name" value="TonB-dep_rcpt-like"/>
</dbReference>
<comment type="similarity">
    <text evidence="10 11">Belongs to the TonB-dependent receptor family.</text>
</comment>
<keyword evidence="6 11" id="KW-0798">TonB box</keyword>
<evidence type="ECO:0000256" key="7">
    <source>
        <dbReference type="ARBA" id="ARBA00023136"/>
    </source>
</evidence>
<evidence type="ECO:0000256" key="3">
    <source>
        <dbReference type="ARBA" id="ARBA00022452"/>
    </source>
</evidence>
<dbReference type="OrthoDB" id="9762903at2"/>
<reference evidence="15 16" key="1">
    <citation type="submission" date="2015-11" db="EMBL/GenBank/DDBJ databases">
        <title>Description and complete genome sequence of a novel strain predominating in hypersaline microbial mats and representing a new family of the Bacteriodetes phylum.</title>
        <authorList>
            <person name="Spring S."/>
            <person name="Bunk B."/>
            <person name="Sproer C."/>
            <person name="Klenk H.-P."/>
        </authorList>
    </citation>
    <scope>NUCLEOTIDE SEQUENCE [LARGE SCALE GENOMIC DNA]</scope>
    <source>
        <strain evidence="15 16">L21-Spi-D4</strain>
    </source>
</reference>
<dbReference type="STRING" id="1307839.L21SP5_01684"/>
<feature type="domain" description="TonB-dependent receptor-like beta-barrel" evidence="13">
    <location>
        <begin position="271"/>
        <end position="629"/>
    </location>
</feature>
<dbReference type="GO" id="GO:0015344">
    <property type="term" value="F:siderophore uptake transmembrane transporter activity"/>
    <property type="evidence" value="ECO:0007669"/>
    <property type="project" value="TreeGrafter"/>
</dbReference>
<name>A0A0S2HZ54_9BACT</name>
<dbReference type="Gene3D" id="2.170.130.10">
    <property type="entry name" value="TonB-dependent receptor, plug domain"/>
    <property type="match status" value="1"/>
</dbReference>
<evidence type="ECO:0000256" key="6">
    <source>
        <dbReference type="ARBA" id="ARBA00023077"/>
    </source>
</evidence>
<evidence type="ECO:0000256" key="11">
    <source>
        <dbReference type="RuleBase" id="RU003357"/>
    </source>
</evidence>
<evidence type="ECO:0000256" key="5">
    <source>
        <dbReference type="ARBA" id="ARBA00022729"/>
    </source>
</evidence>
<dbReference type="KEGG" id="blq:L21SP5_01684"/>
<dbReference type="SUPFAM" id="SSF56935">
    <property type="entry name" value="Porins"/>
    <property type="match status" value="1"/>
</dbReference>
<dbReference type="EMBL" id="CP013118">
    <property type="protein sequence ID" value="ALO15327.1"/>
    <property type="molecule type" value="Genomic_DNA"/>
</dbReference>
<feature type="domain" description="TonB-dependent receptor plug" evidence="14">
    <location>
        <begin position="59"/>
        <end position="146"/>
    </location>
</feature>
<evidence type="ECO:0000313" key="16">
    <source>
        <dbReference type="Proteomes" id="UP000064893"/>
    </source>
</evidence>
<evidence type="ECO:0000256" key="1">
    <source>
        <dbReference type="ARBA" id="ARBA00004571"/>
    </source>
</evidence>
<dbReference type="GO" id="GO:0009279">
    <property type="term" value="C:cell outer membrane"/>
    <property type="evidence" value="ECO:0007669"/>
    <property type="project" value="UniProtKB-SubCell"/>
</dbReference>
<accession>A0A0S2HZ54</accession>
<feature type="signal peptide" evidence="12">
    <location>
        <begin position="1"/>
        <end position="19"/>
    </location>
</feature>
<dbReference type="InterPro" id="IPR000531">
    <property type="entry name" value="Beta-barrel_TonB"/>
</dbReference>
<dbReference type="GO" id="GO:0044718">
    <property type="term" value="P:siderophore transmembrane transport"/>
    <property type="evidence" value="ECO:0007669"/>
    <property type="project" value="TreeGrafter"/>
</dbReference>
<keyword evidence="16" id="KW-1185">Reference proteome</keyword>
<dbReference type="Proteomes" id="UP000064893">
    <property type="component" value="Chromosome"/>
</dbReference>
<dbReference type="InterPro" id="IPR036942">
    <property type="entry name" value="Beta-barrel_TonB_sf"/>
</dbReference>
<gene>
    <name evidence="15" type="ORF">L21SP5_01684</name>
</gene>
<proteinExistence type="inferred from homology"/>
<keyword evidence="2 10" id="KW-0813">Transport</keyword>
<sequence length="655" mass="75298">MRKYVLCIVVCFNYVISFAQGIQDSVFRIPEVEISEQRLFQKADAGLKQTRVDSLVLLEKINADLSEVLAENTPVYIKNYGRGALSTASFRGTAPSHTQVSWNGININSPMLGMVDFSLIPVNIIDDLTLQHGAASVSEQSGGLGGHISIRNKVDWKNRFSGRYHQGVGSFHTFSEFAQINLGSATVQSKTRAYHFFSKNNYDFLNKHLLPEPEVQRNQNADYGRYGVMQEVYYRPLPQWQLSAKVWWQDAYRSIPTVLTDESSDDSKERINRQDDRTIKAVVNSGFFGDAWTFKFHSGFDFQEVDYVNGYTVNNEENLNVNSGSDMQSWYNQISCQYRFSDKITVDLKGDYNLYDIASYDTAALLGYDVTRQEASVMSAIYYEPFAPLQISVTLRQDWLEKRHTPMIYTFGVNYKPITSQNLVFKGSITRNFRNPSLNDMYWQPGGNPDLKAEKGYTIDGGLHYLLQKKQWSIESQFTGYYSQIDDWIIWLPGLKGPWEPYNLMSVEASGIEMMLKTRWSSGNVRLYLMANYAFTQTVNAGRGLSDVDISEGKQLPFIPIHSGNIFASAAYDGYYINYQHNSYSTRYLLYSNNQSDGLYPYHLNHASMGRRWHVNRFKINVELQVKNLFDEFYRSILNRFMPGRNYMLMVKVAF</sequence>